<evidence type="ECO:0000313" key="2">
    <source>
        <dbReference type="EMBL" id="TWU23590.1"/>
    </source>
</evidence>
<organism evidence="2 3">
    <name type="scientific">Bythopirellula polymerisocia</name>
    <dbReference type="NCBI Taxonomy" id="2528003"/>
    <lineage>
        <taxon>Bacteria</taxon>
        <taxon>Pseudomonadati</taxon>
        <taxon>Planctomycetota</taxon>
        <taxon>Planctomycetia</taxon>
        <taxon>Pirellulales</taxon>
        <taxon>Lacipirellulaceae</taxon>
        <taxon>Bythopirellula</taxon>
    </lineage>
</organism>
<accession>A0A5C6CG24</accession>
<feature type="chain" id="PRO_5022716400" evidence="1">
    <location>
        <begin position="20"/>
        <end position="88"/>
    </location>
</feature>
<comment type="caution">
    <text evidence="2">The sequence shown here is derived from an EMBL/GenBank/DDBJ whole genome shotgun (WGS) entry which is preliminary data.</text>
</comment>
<evidence type="ECO:0000313" key="3">
    <source>
        <dbReference type="Proteomes" id="UP000318437"/>
    </source>
</evidence>
<sequence length="88" mass="9302" precursor="true">MRSPLLLSLLLAFAFAVPAKGRQFFQTYGSVVQTAEYQILGSLSLEGDPSADQHAAGAICSLASSADPTRLGKYARTIDAPIGATSWR</sequence>
<keyword evidence="3" id="KW-1185">Reference proteome</keyword>
<feature type="signal peptide" evidence="1">
    <location>
        <begin position="1"/>
        <end position="19"/>
    </location>
</feature>
<dbReference type="EMBL" id="SJPS01000006">
    <property type="protein sequence ID" value="TWU23590.1"/>
    <property type="molecule type" value="Genomic_DNA"/>
</dbReference>
<name>A0A5C6CG24_9BACT</name>
<protein>
    <submittedName>
        <fullName evidence="2">Uncharacterized protein</fullName>
    </submittedName>
</protein>
<keyword evidence="1" id="KW-0732">Signal</keyword>
<proteinExistence type="predicted"/>
<reference evidence="2 3" key="1">
    <citation type="submission" date="2019-02" db="EMBL/GenBank/DDBJ databases">
        <title>Deep-cultivation of Planctomycetes and their phenomic and genomic characterization uncovers novel biology.</title>
        <authorList>
            <person name="Wiegand S."/>
            <person name="Jogler M."/>
            <person name="Boedeker C."/>
            <person name="Pinto D."/>
            <person name="Vollmers J."/>
            <person name="Rivas-Marin E."/>
            <person name="Kohn T."/>
            <person name="Peeters S.H."/>
            <person name="Heuer A."/>
            <person name="Rast P."/>
            <person name="Oberbeckmann S."/>
            <person name="Bunk B."/>
            <person name="Jeske O."/>
            <person name="Meyerdierks A."/>
            <person name="Storesund J.E."/>
            <person name="Kallscheuer N."/>
            <person name="Luecker S."/>
            <person name="Lage O.M."/>
            <person name="Pohl T."/>
            <person name="Merkel B.J."/>
            <person name="Hornburger P."/>
            <person name="Mueller R.-W."/>
            <person name="Bruemmer F."/>
            <person name="Labrenz M."/>
            <person name="Spormann A.M."/>
            <person name="Op Den Camp H."/>
            <person name="Overmann J."/>
            <person name="Amann R."/>
            <person name="Jetten M.S.M."/>
            <person name="Mascher T."/>
            <person name="Medema M.H."/>
            <person name="Devos D.P."/>
            <person name="Kaster A.-K."/>
            <person name="Ovreas L."/>
            <person name="Rohde M."/>
            <person name="Galperin M.Y."/>
            <person name="Jogler C."/>
        </authorList>
    </citation>
    <scope>NUCLEOTIDE SEQUENCE [LARGE SCALE GENOMIC DNA]</scope>
    <source>
        <strain evidence="2 3">Pla144</strain>
    </source>
</reference>
<dbReference type="Proteomes" id="UP000318437">
    <property type="component" value="Unassembled WGS sequence"/>
</dbReference>
<dbReference type="RefSeq" id="WP_197530792.1">
    <property type="nucleotide sequence ID" value="NZ_SJPS01000006.1"/>
</dbReference>
<gene>
    <name evidence="2" type="ORF">Pla144_37650</name>
</gene>
<evidence type="ECO:0000256" key="1">
    <source>
        <dbReference type="SAM" id="SignalP"/>
    </source>
</evidence>
<dbReference type="AlphaFoldDB" id="A0A5C6CG24"/>